<proteinExistence type="inferred from homology"/>
<keyword evidence="6" id="KW-0967">Endosome</keyword>
<dbReference type="GO" id="GO:0010008">
    <property type="term" value="C:endosome membrane"/>
    <property type="evidence" value="ECO:0007669"/>
    <property type="project" value="UniProtKB-SubCell"/>
</dbReference>
<evidence type="ECO:0000256" key="3">
    <source>
        <dbReference type="ARBA" id="ARBA00007895"/>
    </source>
</evidence>
<sequence length="265" mass="28688">MDLSKPPAPLKAIAMVCKCAQEHDARDKVVAYYCRMYAVQTGVKIDAKSKESSKFLSALLDNLDDMKKALKDDERISSELHGQAYIEEYALKLFAFAFKRDEAADFGPATIKSFLTAGILMDVLSFFGEVSEEIVKARKYAKYKAVYIKRCLDSGEVPVAGPASEEDASSLPDLSSLAKLTPEVKPTPPSNPPSSKEPSSGSPGKAGSSHAASPQETAKGGKELDPKISALAIKHAKYAISALDYDDRTTAIQNLQEALKYLTTQ</sequence>
<dbReference type="Pfam" id="PF04652">
    <property type="entry name" value="Vta1"/>
    <property type="match status" value="1"/>
</dbReference>
<name>A0A0V0J5B5_SCHSO</name>
<dbReference type="InterPro" id="IPR044538">
    <property type="entry name" value="Vta1-like"/>
</dbReference>
<keyword evidence="7" id="KW-0653">Protein transport</keyword>
<gene>
    <name evidence="12" type="ORF">TR152530</name>
</gene>
<evidence type="ECO:0008006" key="13">
    <source>
        <dbReference type="Google" id="ProtNLM"/>
    </source>
</evidence>
<evidence type="ECO:0000256" key="4">
    <source>
        <dbReference type="ARBA" id="ARBA00022448"/>
    </source>
</evidence>
<keyword evidence="4" id="KW-0813">Transport</keyword>
<dbReference type="Pfam" id="PF18097">
    <property type="entry name" value="Vta1_C"/>
    <property type="match status" value="1"/>
</dbReference>
<dbReference type="GO" id="GO:0032511">
    <property type="term" value="P:late endosome to vacuole transport via multivesicular body sorting pathway"/>
    <property type="evidence" value="ECO:0007669"/>
    <property type="project" value="InterPro"/>
</dbReference>
<evidence type="ECO:0000256" key="2">
    <source>
        <dbReference type="ARBA" id="ARBA00004496"/>
    </source>
</evidence>
<evidence type="ECO:0000256" key="7">
    <source>
        <dbReference type="ARBA" id="ARBA00022927"/>
    </source>
</evidence>
<feature type="domain" description="Vta1/callose synthase N-terminal" evidence="10">
    <location>
        <begin position="13"/>
        <end position="153"/>
    </location>
</feature>
<dbReference type="PANTHER" id="PTHR46009:SF1">
    <property type="entry name" value="VACUOLAR PROTEIN SORTING-ASSOCIATED PROTEIN VTA1 HOMOLOG"/>
    <property type="match status" value="1"/>
</dbReference>
<organism evidence="12">
    <name type="scientific">Schistocephalus solidus</name>
    <name type="common">Tapeworm</name>
    <dbReference type="NCBI Taxonomy" id="70667"/>
    <lineage>
        <taxon>Eukaryota</taxon>
        <taxon>Metazoa</taxon>
        <taxon>Spiralia</taxon>
        <taxon>Lophotrochozoa</taxon>
        <taxon>Platyhelminthes</taxon>
        <taxon>Cestoda</taxon>
        <taxon>Eucestoda</taxon>
        <taxon>Diphyllobothriidea</taxon>
        <taxon>Diphyllobothriidae</taxon>
        <taxon>Schistocephalus</taxon>
    </lineage>
</organism>
<evidence type="ECO:0000313" key="12">
    <source>
        <dbReference type="EMBL" id="JAP60771.1"/>
    </source>
</evidence>
<reference evidence="12" key="1">
    <citation type="submission" date="2016-01" db="EMBL/GenBank/DDBJ databases">
        <title>Reference transcriptome for the parasite Schistocephalus solidus: insights into the molecular evolution of parasitism.</title>
        <authorList>
            <person name="Hebert F.O."/>
            <person name="Grambauer S."/>
            <person name="Barber I."/>
            <person name="Landry C.R."/>
            <person name="Aubin-Horth N."/>
        </authorList>
    </citation>
    <scope>NUCLEOTIDE SEQUENCE</scope>
</reference>
<feature type="region of interest" description="Disordered" evidence="9">
    <location>
        <begin position="180"/>
        <end position="223"/>
    </location>
</feature>
<dbReference type="InterPro" id="IPR023175">
    <property type="entry name" value="Vta1/CALS_N_sf"/>
</dbReference>
<dbReference type="Gene3D" id="1.20.5.420">
    <property type="entry name" value="Immunoglobulin FC, subunit C"/>
    <property type="match status" value="1"/>
</dbReference>
<dbReference type="Gene3D" id="1.25.40.270">
    <property type="entry name" value="Vacuolar protein sorting-associated protein vta1"/>
    <property type="match status" value="1"/>
</dbReference>
<comment type="subcellular location">
    <subcellularLocation>
        <location evidence="2">Cytoplasm</location>
    </subcellularLocation>
    <subcellularLocation>
        <location evidence="1">Endosome membrane</location>
        <topology evidence="1">Peripheral membrane protein</topology>
    </subcellularLocation>
</comment>
<evidence type="ECO:0000256" key="5">
    <source>
        <dbReference type="ARBA" id="ARBA00022490"/>
    </source>
</evidence>
<dbReference type="GO" id="GO:0005771">
    <property type="term" value="C:multivesicular body"/>
    <property type="evidence" value="ECO:0007669"/>
    <property type="project" value="TreeGrafter"/>
</dbReference>
<dbReference type="InterPro" id="IPR039431">
    <property type="entry name" value="Vta1/CALS_N"/>
</dbReference>
<keyword evidence="5" id="KW-0963">Cytoplasm</keyword>
<evidence type="ECO:0000259" key="10">
    <source>
        <dbReference type="Pfam" id="PF04652"/>
    </source>
</evidence>
<comment type="similarity">
    <text evidence="3">Belongs to the VTA1 family.</text>
</comment>
<feature type="domain" description="Vta1 C-terminal" evidence="11">
    <location>
        <begin position="226"/>
        <end position="263"/>
    </location>
</feature>
<evidence type="ECO:0000259" key="11">
    <source>
        <dbReference type="Pfam" id="PF18097"/>
    </source>
</evidence>
<dbReference type="InterPro" id="IPR041212">
    <property type="entry name" value="Vta1_C"/>
</dbReference>
<dbReference type="GO" id="GO:0015031">
    <property type="term" value="P:protein transport"/>
    <property type="evidence" value="ECO:0007669"/>
    <property type="project" value="UniProtKB-KW"/>
</dbReference>
<dbReference type="AlphaFoldDB" id="A0A0V0J5B5"/>
<protein>
    <recommendedName>
        <fullName evidence="13">Vacuolar protein sorting-associated protein VTA1 homolog</fullName>
    </recommendedName>
</protein>
<feature type="compositionally biased region" description="Low complexity" evidence="9">
    <location>
        <begin position="193"/>
        <end position="214"/>
    </location>
</feature>
<dbReference type="PANTHER" id="PTHR46009">
    <property type="entry name" value="VACUOLAR PROTEIN SORTING-ASSOCIATED PROTEIN VTA1 HOMOLOG"/>
    <property type="match status" value="1"/>
</dbReference>
<evidence type="ECO:0000256" key="9">
    <source>
        <dbReference type="SAM" id="MobiDB-lite"/>
    </source>
</evidence>
<evidence type="ECO:0000256" key="6">
    <source>
        <dbReference type="ARBA" id="ARBA00022753"/>
    </source>
</evidence>
<dbReference type="EMBL" id="GEEE01002454">
    <property type="protein sequence ID" value="JAP60771.1"/>
    <property type="molecule type" value="Transcribed_RNA"/>
</dbReference>
<accession>A0A0V0J5B5</accession>
<evidence type="ECO:0000256" key="1">
    <source>
        <dbReference type="ARBA" id="ARBA00004481"/>
    </source>
</evidence>
<evidence type="ECO:0000256" key="8">
    <source>
        <dbReference type="ARBA" id="ARBA00023136"/>
    </source>
</evidence>
<keyword evidence="8" id="KW-0472">Membrane</keyword>